<dbReference type="Gene3D" id="3.40.630.30">
    <property type="match status" value="1"/>
</dbReference>
<dbReference type="AlphaFoldDB" id="A0A177WFD4"/>
<evidence type="ECO:0000313" key="2">
    <source>
        <dbReference type="EMBL" id="OAJ38081.1"/>
    </source>
</evidence>
<reference evidence="2 3" key="1">
    <citation type="submission" date="2006-10" db="EMBL/GenBank/DDBJ databases">
        <title>The Genome Sequence of Batrachochytrium dendrobatidis JEL423.</title>
        <authorList>
            <consortium name="The Broad Institute Genome Sequencing Platform"/>
            <person name="Birren B."/>
            <person name="Lander E."/>
            <person name="Galagan J."/>
            <person name="Cuomo C."/>
            <person name="Devon K."/>
            <person name="Jaffe D."/>
            <person name="Butler J."/>
            <person name="Alvarez P."/>
            <person name="Gnerre S."/>
            <person name="Grabherr M."/>
            <person name="Kleber M."/>
            <person name="Mauceli E."/>
            <person name="Brockman W."/>
            <person name="Young S."/>
            <person name="LaButti K."/>
            <person name="Sykes S."/>
            <person name="DeCaprio D."/>
            <person name="Crawford M."/>
            <person name="Koehrsen M."/>
            <person name="Engels R."/>
            <person name="Montgomery P."/>
            <person name="Pearson M."/>
            <person name="Howarth C."/>
            <person name="Larson L."/>
            <person name="White J."/>
            <person name="O'Leary S."/>
            <person name="Kodira C."/>
            <person name="Zeng Q."/>
            <person name="Yandava C."/>
            <person name="Alvarado L."/>
            <person name="Longcore J."/>
            <person name="James T."/>
        </authorList>
    </citation>
    <scope>NUCLEOTIDE SEQUENCE [LARGE SCALE GENOMIC DNA]</scope>
    <source>
        <strain evidence="2 3">JEL423</strain>
    </source>
</reference>
<dbReference type="EMBL" id="DS022301">
    <property type="protein sequence ID" value="OAJ38081.1"/>
    <property type="molecule type" value="Genomic_DNA"/>
</dbReference>
<evidence type="ECO:0000313" key="3">
    <source>
        <dbReference type="Proteomes" id="UP000077115"/>
    </source>
</evidence>
<dbReference type="VEuPathDB" id="FungiDB:BDEG_22048"/>
<gene>
    <name evidence="2" type="ORF">BDEG_22048</name>
</gene>
<dbReference type="InterPro" id="IPR000182">
    <property type="entry name" value="GNAT_dom"/>
</dbReference>
<name>A0A177WFD4_BATDL</name>
<protein>
    <recommendedName>
        <fullName evidence="1">N-acetyltransferase domain-containing protein</fullName>
    </recommendedName>
</protein>
<accession>A0A177WFD4</accession>
<dbReference type="SUPFAM" id="SSF55729">
    <property type="entry name" value="Acyl-CoA N-acyltransferases (Nat)"/>
    <property type="match status" value="1"/>
</dbReference>
<dbReference type="CDD" id="cd04301">
    <property type="entry name" value="NAT_SF"/>
    <property type="match status" value="1"/>
</dbReference>
<feature type="domain" description="N-acetyltransferase" evidence="1">
    <location>
        <begin position="3"/>
        <end position="206"/>
    </location>
</feature>
<dbReference type="Proteomes" id="UP000077115">
    <property type="component" value="Unassembled WGS sequence"/>
</dbReference>
<dbReference type="GO" id="GO:0016747">
    <property type="term" value="F:acyltransferase activity, transferring groups other than amino-acyl groups"/>
    <property type="evidence" value="ECO:0007669"/>
    <property type="project" value="InterPro"/>
</dbReference>
<dbReference type="OrthoDB" id="2744543at2759"/>
<evidence type="ECO:0000259" key="1">
    <source>
        <dbReference type="PROSITE" id="PS51186"/>
    </source>
</evidence>
<proteinExistence type="predicted"/>
<reference evidence="2 3" key="2">
    <citation type="submission" date="2016-05" db="EMBL/GenBank/DDBJ databases">
        <title>Lineage-specific infection strategies underlie the spectrum of fungal disease in amphibians.</title>
        <authorList>
            <person name="Cuomo C.A."/>
            <person name="Farrer R.A."/>
            <person name="James T."/>
            <person name="Longcore J."/>
            <person name="Birren B."/>
        </authorList>
    </citation>
    <scope>NUCLEOTIDE SEQUENCE [LARGE SCALE GENOMIC DNA]</scope>
    <source>
        <strain evidence="2 3">JEL423</strain>
    </source>
</reference>
<organism evidence="2 3">
    <name type="scientific">Batrachochytrium dendrobatidis (strain JEL423)</name>
    <dbReference type="NCBI Taxonomy" id="403673"/>
    <lineage>
        <taxon>Eukaryota</taxon>
        <taxon>Fungi</taxon>
        <taxon>Fungi incertae sedis</taxon>
        <taxon>Chytridiomycota</taxon>
        <taxon>Chytridiomycota incertae sedis</taxon>
        <taxon>Chytridiomycetes</taxon>
        <taxon>Rhizophydiales</taxon>
        <taxon>Rhizophydiales incertae sedis</taxon>
        <taxon>Batrachochytrium</taxon>
    </lineage>
</organism>
<sequence>MAITLRPATVGTDDDAAIDIAIKNWLLTPKLVSAERLLPEPLMKTRRSRQNQAALNPGSWLFLVAVDEEGKVVGHLDGGPAQAHDDELKDLGMDLDNTVELLTIHVHPDYNRMGIGSMLTDAFFDWVPTGMAARRLHKRLTANAETPEMLVQDHPSTCEVIIWTWKHNTKSIPFYTKRGGHLFLHSKLFYLGTDVEVICFKWTVPV</sequence>
<dbReference type="InterPro" id="IPR016181">
    <property type="entry name" value="Acyl_CoA_acyltransferase"/>
</dbReference>
<dbReference type="PROSITE" id="PS51186">
    <property type="entry name" value="GNAT"/>
    <property type="match status" value="1"/>
</dbReference>
<dbReference type="Pfam" id="PF00583">
    <property type="entry name" value="Acetyltransf_1"/>
    <property type="match status" value="1"/>
</dbReference>